<keyword evidence="1" id="KW-0479">Metal-binding</keyword>
<dbReference type="CDD" id="cd00143">
    <property type="entry name" value="PP2Cc"/>
    <property type="match status" value="1"/>
</dbReference>
<dbReference type="GO" id="GO:0046872">
    <property type="term" value="F:metal ion binding"/>
    <property type="evidence" value="ECO:0007669"/>
    <property type="project" value="UniProtKB-KW"/>
</dbReference>
<accession>A0A146K787</accession>
<organism evidence="6">
    <name type="scientific">Trepomonas sp. PC1</name>
    <dbReference type="NCBI Taxonomy" id="1076344"/>
    <lineage>
        <taxon>Eukaryota</taxon>
        <taxon>Metamonada</taxon>
        <taxon>Diplomonadida</taxon>
        <taxon>Hexamitidae</taxon>
        <taxon>Hexamitinae</taxon>
        <taxon>Trepomonas</taxon>
    </lineage>
</organism>
<evidence type="ECO:0000259" key="5">
    <source>
        <dbReference type="PROSITE" id="PS51746"/>
    </source>
</evidence>
<dbReference type="Pfam" id="PF00481">
    <property type="entry name" value="PP2C"/>
    <property type="match status" value="1"/>
</dbReference>
<dbReference type="PROSITE" id="PS51746">
    <property type="entry name" value="PPM_2"/>
    <property type="match status" value="1"/>
</dbReference>
<evidence type="ECO:0000256" key="2">
    <source>
        <dbReference type="ARBA" id="ARBA00022801"/>
    </source>
</evidence>
<dbReference type="PROSITE" id="PS01032">
    <property type="entry name" value="PPM_1"/>
    <property type="match status" value="1"/>
</dbReference>
<gene>
    <name evidence="6" type="ORF">TPC1_17042</name>
</gene>
<dbReference type="InterPro" id="IPR001932">
    <property type="entry name" value="PPM-type_phosphatase-like_dom"/>
</dbReference>
<dbReference type="InterPro" id="IPR036457">
    <property type="entry name" value="PPM-type-like_dom_sf"/>
</dbReference>
<evidence type="ECO:0000313" key="6">
    <source>
        <dbReference type="EMBL" id="JAP91369.1"/>
    </source>
</evidence>
<evidence type="ECO:0000256" key="4">
    <source>
        <dbReference type="RuleBase" id="RU003465"/>
    </source>
</evidence>
<keyword evidence="3 4" id="KW-0904">Protein phosphatase</keyword>
<protein>
    <submittedName>
        <fullName evidence="6">Protein phosphatase 2C</fullName>
    </submittedName>
</protein>
<name>A0A146K787_9EUKA</name>
<reference evidence="6" key="1">
    <citation type="submission" date="2015-07" db="EMBL/GenBank/DDBJ databases">
        <title>Adaptation to a free-living lifestyle via gene acquisitions in the diplomonad Trepomonas sp. PC1.</title>
        <authorList>
            <person name="Xu F."/>
            <person name="Jerlstrom-Hultqvist J."/>
            <person name="Kolisko M."/>
            <person name="Simpson A.G.B."/>
            <person name="Roger A.J."/>
            <person name="Svard S.G."/>
            <person name="Andersson J.O."/>
        </authorList>
    </citation>
    <scope>NUCLEOTIDE SEQUENCE</scope>
    <source>
        <strain evidence="6">PC1</strain>
    </source>
</reference>
<feature type="non-terminal residue" evidence="6">
    <location>
        <position position="355"/>
    </location>
</feature>
<dbReference type="EMBL" id="GDID01005237">
    <property type="protein sequence ID" value="JAP91369.1"/>
    <property type="molecule type" value="Transcribed_RNA"/>
</dbReference>
<keyword evidence="2 4" id="KW-0378">Hydrolase</keyword>
<dbReference type="Gene3D" id="3.60.40.10">
    <property type="entry name" value="PPM-type phosphatase domain"/>
    <property type="match status" value="1"/>
</dbReference>
<dbReference type="InterPro" id="IPR000222">
    <property type="entry name" value="PP2C_BS"/>
</dbReference>
<feature type="domain" description="PPM-type phosphatase" evidence="5">
    <location>
        <begin position="5"/>
        <end position="348"/>
    </location>
</feature>
<comment type="similarity">
    <text evidence="4">Belongs to the PP2C family.</text>
</comment>
<evidence type="ECO:0000256" key="1">
    <source>
        <dbReference type="ARBA" id="ARBA00022723"/>
    </source>
</evidence>
<dbReference type="PANTHER" id="PTHR47992">
    <property type="entry name" value="PROTEIN PHOSPHATASE"/>
    <property type="match status" value="1"/>
</dbReference>
<dbReference type="GO" id="GO:0004722">
    <property type="term" value="F:protein serine/threonine phosphatase activity"/>
    <property type="evidence" value="ECO:0007669"/>
    <property type="project" value="InterPro"/>
</dbReference>
<proteinExistence type="inferred from homology"/>
<dbReference type="SUPFAM" id="SSF81606">
    <property type="entry name" value="PP2C-like"/>
    <property type="match status" value="1"/>
</dbReference>
<dbReference type="InterPro" id="IPR015655">
    <property type="entry name" value="PP2C"/>
</dbReference>
<dbReference type="SMART" id="SM00332">
    <property type="entry name" value="PP2Cc"/>
    <property type="match status" value="1"/>
</dbReference>
<evidence type="ECO:0000256" key="3">
    <source>
        <dbReference type="ARBA" id="ARBA00022912"/>
    </source>
</evidence>
<sequence length="355" mass="39126">AVSVIFGAGTTSGRRPSNEDQHVINQKLSVGQYAAVFDGHGGVDASTYCSQQIHVKINEELKKKYPVNMAIQRAFCIVDREYIKKTDNTPGMEAGTTALCFVNKDAGPVYIGNAGDSRAVMGTLPAGGFVDGKFNVSVKDLLLIQTEDHKPNLPSERSRIEQYGSYVSGGDDENDCPRVAGMLAVSRAIGDQQLKQNGVIAYPDVIKVMEPSKLDFGVLACDGLWDVVSSDEALWIVLCVFATFWKVEIGFQVEDDLEEKQQTRSQRLQNMKNAVQLILKNQLDQAYDQCAALSKKPKSEVQQDIKFDKYTEEKFKSAEICEAAALVLAQMAVYLDSQDNVSVVVLMRDGFEKDK</sequence>
<feature type="non-terminal residue" evidence="6">
    <location>
        <position position="1"/>
    </location>
</feature>
<dbReference type="AlphaFoldDB" id="A0A146K787"/>